<dbReference type="PROSITE" id="PS51318">
    <property type="entry name" value="TAT"/>
    <property type="match status" value="1"/>
</dbReference>
<name>A0ABT6F6W1_9BACT</name>
<dbReference type="InterPro" id="IPR036291">
    <property type="entry name" value="NAD(P)-bd_dom_sf"/>
</dbReference>
<proteinExistence type="predicted"/>
<evidence type="ECO:0000313" key="3">
    <source>
        <dbReference type="EMBL" id="MDG3003221.1"/>
    </source>
</evidence>
<dbReference type="Pfam" id="PF19051">
    <property type="entry name" value="GFO_IDH_MocA_C2"/>
    <property type="match status" value="1"/>
</dbReference>
<dbReference type="Gene3D" id="3.30.360.10">
    <property type="entry name" value="Dihydrodipicolinate Reductase, domain 2"/>
    <property type="match status" value="1"/>
</dbReference>
<dbReference type="PANTHER" id="PTHR43818">
    <property type="entry name" value="BCDNA.GH03377"/>
    <property type="match status" value="1"/>
</dbReference>
<gene>
    <name evidence="3" type="ORF">PZE19_05535</name>
</gene>
<sequence length="456" mass="50151">MTSDSTKAQPTPDGAASRRQFHRTATAAALGAFAAPAVVRGRNLNEKLSIACIGVGGRGGSNLADVSSEDVVALCDVYEGAVARAAQAHPRAKKYQDFRKLFDDLKSYDAVVVSTTEHTHAFATLPALLLGKHVYCEKPLTHDVWEARLIREAAAKARVATQMGTQIHAGDNYRRVVELIQAGAVGAVKDVHVWVGRAWGRQSPEDAKANGDIVSVTERPTGSTPIPTGLDWDLWLGPVASRPFHEVYFPGPKWYRWWDFGNGTMSDLGSHWIDLPFWALKLKTPSTIEAFGPPPHAEIAPASMKAVYEYEARGEQPALTLTWYQGAMKPEPWTTGAIPKWDSGVLFVGEKGMLLSDYGRNLLLPEERFRDYKRPEPTIPKSLGHHAEWIHACKTGAPTTCNFEYAGWLTEANHLGNVAYRVGRKLEWDAAALKATNASEADPMIRRDYRPGWSLG</sequence>
<feature type="domain" description="Gfo/Idh/MocA-like oxidoreductase N-terminal" evidence="1">
    <location>
        <begin position="49"/>
        <end position="164"/>
    </location>
</feature>
<dbReference type="InterPro" id="IPR050463">
    <property type="entry name" value="Gfo/Idh/MocA_oxidrdct_glycsds"/>
</dbReference>
<keyword evidence="4" id="KW-1185">Reference proteome</keyword>
<dbReference type="SUPFAM" id="SSF55347">
    <property type="entry name" value="Glyceraldehyde-3-phosphate dehydrogenase-like, C-terminal domain"/>
    <property type="match status" value="1"/>
</dbReference>
<dbReference type="PANTHER" id="PTHR43818:SF10">
    <property type="entry name" value="NADH-DEPENDENT DEHYDROGENASE-RELATED"/>
    <property type="match status" value="1"/>
</dbReference>
<evidence type="ECO:0000259" key="2">
    <source>
        <dbReference type="Pfam" id="PF19051"/>
    </source>
</evidence>
<accession>A0ABT6F6W1</accession>
<dbReference type="InterPro" id="IPR043906">
    <property type="entry name" value="Gfo/Idh/MocA_OxRdtase_bact_C"/>
</dbReference>
<reference evidence="3 4" key="1">
    <citation type="submission" date="2023-03" db="EMBL/GenBank/DDBJ databases">
        <title>Paludisphaera mucosa sp. nov. a novel planctomycete from northern fen.</title>
        <authorList>
            <person name="Ivanova A."/>
        </authorList>
    </citation>
    <scope>NUCLEOTIDE SEQUENCE [LARGE SCALE GENOMIC DNA]</scope>
    <source>
        <strain evidence="3 4">Pla2</strain>
    </source>
</reference>
<organism evidence="3 4">
    <name type="scientific">Paludisphaera mucosa</name>
    <dbReference type="NCBI Taxonomy" id="3030827"/>
    <lineage>
        <taxon>Bacteria</taxon>
        <taxon>Pseudomonadati</taxon>
        <taxon>Planctomycetota</taxon>
        <taxon>Planctomycetia</taxon>
        <taxon>Isosphaerales</taxon>
        <taxon>Isosphaeraceae</taxon>
        <taxon>Paludisphaera</taxon>
    </lineage>
</organism>
<evidence type="ECO:0000259" key="1">
    <source>
        <dbReference type="Pfam" id="PF01408"/>
    </source>
</evidence>
<dbReference type="Proteomes" id="UP001216907">
    <property type="component" value="Unassembled WGS sequence"/>
</dbReference>
<dbReference type="EMBL" id="JARRAG010000001">
    <property type="protein sequence ID" value="MDG3003221.1"/>
    <property type="molecule type" value="Genomic_DNA"/>
</dbReference>
<evidence type="ECO:0000313" key="4">
    <source>
        <dbReference type="Proteomes" id="UP001216907"/>
    </source>
</evidence>
<feature type="domain" description="Gfo/Idh/MocA-like oxidoreductase bacterial type C-terminal" evidence="2">
    <location>
        <begin position="223"/>
        <end position="311"/>
    </location>
</feature>
<dbReference type="InterPro" id="IPR006311">
    <property type="entry name" value="TAT_signal"/>
</dbReference>
<dbReference type="Pfam" id="PF01408">
    <property type="entry name" value="GFO_IDH_MocA"/>
    <property type="match status" value="1"/>
</dbReference>
<comment type="caution">
    <text evidence="3">The sequence shown here is derived from an EMBL/GenBank/DDBJ whole genome shotgun (WGS) entry which is preliminary data.</text>
</comment>
<dbReference type="SUPFAM" id="SSF51735">
    <property type="entry name" value="NAD(P)-binding Rossmann-fold domains"/>
    <property type="match status" value="1"/>
</dbReference>
<dbReference type="InterPro" id="IPR000683">
    <property type="entry name" value="Gfo/Idh/MocA-like_OxRdtase_N"/>
</dbReference>
<protein>
    <submittedName>
        <fullName evidence="3">Gfo/Idh/MocA family oxidoreductase</fullName>
    </submittedName>
</protein>
<dbReference type="Gene3D" id="3.40.50.720">
    <property type="entry name" value="NAD(P)-binding Rossmann-like Domain"/>
    <property type="match status" value="1"/>
</dbReference>
<dbReference type="RefSeq" id="WP_277859575.1">
    <property type="nucleotide sequence ID" value="NZ_JARRAG010000001.1"/>
</dbReference>